<evidence type="ECO:0000313" key="3">
    <source>
        <dbReference type="EMBL" id="RKR92543.1"/>
    </source>
</evidence>
<feature type="coiled-coil region" evidence="1">
    <location>
        <begin position="5"/>
        <end position="68"/>
    </location>
</feature>
<gene>
    <name evidence="3" type="ORF">BDK92_6984</name>
</gene>
<dbReference type="RefSeq" id="WP_121160517.1">
    <property type="nucleotide sequence ID" value="NZ_RBKT01000001.1"/>
</dbReference>
<keyword evidence="4" id="KW-1185">Reference proteome</keyword>
<feature type="transmembrane region" description="Helical" evidence="2">
    <location>
        <begin position="158"/>
        <end position="176"/>
    </location>
</feature>
<comment type="caution">
    <text evidence="3">The sequence shown here is derived from an EMBL/GenBank/DDBJ whole genome shotgun (WGS) entry which is preliminary data.</text>
</comment>
<keyword evidence="2" id="KW-0812">Transmembrane</keyword>
<dbReference type="AlphaFoldDB" id="A0A495JU77"/>
<dbReference type="OrthoDB" id="3389487at2"/>
<reference evidence="3 4" key="1">
    <citation type="submission" date="2018-10" db="EMBL/GenBank/DDBJ databases">
        <title>Sequencing the genomes of 1000 actinobacteria strains.</title>
        <authorList>
            <person name="Klenk H.-P."/>
        </authorList>
    </citation>
    <scope>NUCLEOTIDE SEQUENCE [LARGE SCALE GENOMIC DNA]</scope>
    <source>
        <strain evidence="3 4">DSM 45175</strain>
    </source>
</reference>
<dbReference type="Proteomes" id="UP000277671">
    <property type="component" value="Unassembled WGS sequence"/>
</dbReference>
<protein>
    <submittedName>
        <fullName evidence="3">Uncharacterized protein</fullName>
    </submittedName>
</protein>
<feature type="transmembrane region" description="Helical" evidence="2">
    <location>
        <begin position="128"/>
        <end position="146"/>
    </location>
</feature>
<dbReference type="EMBL" id="RBKT01000001">
    <property type="protein sequence ID" value="RKR92543.1"/>
    <property type="molecule type" value="Genomic_DNA"/>
</dbReference>
<evidence type="ECO:0000256" key="1">
    <source>
        <dbReference type="SAM" id="Coils"/>
    </source>
</evidence>
<keyword evidence="1" id="KW-0175">Coiled coil</keyword>
<proteinExistence type="predicted"/>
<evidence type="ECO:0000256" key="2">
    <source>
        <dbReference type="SAM" id="Phobius"/>
    </source>
</evidence>
<name>A0A495JU77_9ACTN</name>
<keyword evidence="2" id="KW-1133">Transmembrane helix</keyword>
<sequence length="216" mass="22697">MSETYAQLIRRLADVTARMEAERAEAESWYASQCAGAERAVRDAEQAVRRAEAELASAGQEAELTEAEVLHLWQTLRDRLGAGARRIGDPPVPTPGPPTDPGLLLEGVRDLLDRTRHPGELPASSHPLLAVFGVLGAALAYALGFAARAAGVRYGGDLAVGMPVLSLVVTLLGPLVGLAPAKLLADRRHAGLDPRAVTVVVVAGALTTGTLFALFR</sequence>
<feature type="transmembrane region" description="Helical" evidence="2">
    <location>
        <begin position="196"/>
        <end position="215"/>
    </location>
</feature>
<evidence type="ECO:0000313" key="4">
    <source>
        <dbReference type="Proteomes" id="UP000277671"/>
    </source>
</evidence>
<accession>A0A495JU77</accession>
<organism evidence="3 4">
    <name type="scientific">Micromonospora pisi</name>
    <dbReference type="NCBI Taxonomy" id="589240"/>
    <lineage>
        <taxon>Bacteria</taxon>
        <taxon>Bacillati</taxon>
        <taxon>Actinomycetota</taxon>
        <taxon>Actinomycetes</taxon>
        <taxon>Micromonosporales</taxon>
        <taxon>Micromonosporaceae</taxon>
        <taxon>Micromonospora</taxon>
    </lineage>
</organism>
<keyword evidence="2" id="KW-0472">Membrane</keyword>